<dbReference type="Proteomes" id="UP001243375">
    <property type="component" value="Unassembled WGS sequence"/>
</dbReference>
<organism evidence="1 2">
    <name type="scientific">Naganishia vaughanmartiniae</name>
    <dbReference type="NCBI Taxonomy" id="1424756"/>
    <lineage>
        <taxon>Eukaryota</taxon>
        <taxon>Fungi</taxon>
        <taxon>Dikarya</taxon>
        <taxon>Basidiomycota</taxon>
        <taxon>Agaricomycotina</taxon>
        <taxon>Tremellomycetes</taxon>
        <taxon>Filobasidiales</taxon>
        <taxon>Filobasidiaceae</taxon>
        <taxon>Naganishia</taxon>
    </lineage>
</organism>
<comment type="caution">
    <text evidence="1">The sequence shown here is derived from an EMBL/GenBank/DDBJ whole genome shotgun (WGS) entry which is preliminary data.</text>
</comment>
<name>A0ACC2XA47_9TREE</name>
<reference evidence="1" key="1">
    <citation type="submission" date="2023-04" db="EMBL/GenBank/DDBJ databases">
        <title>Draft Genome sequencing of Naganishia species isolated from polar environments using Oxford Nanopore Technology.</title>
        <authorList>
            <person name="Leo P."/>
            <person name="Venkateswaran K."/>
        </authorList>
    </citation>
    <scope>NUCLEOTIDE SEQUENCE</scope>
    <source>
        <strain evidence="1">MNA-CCFEE 5425</strain>
    </source>
</reference>
<accession>A0ACC2XA47</accession>
<gene>
    <name evidence="1" type="ORF">QFC22_002830</name>
</gene>
<protein>
    <submittedName>
        <fullName evidence="1">Uncharacterized protein</fullName>
    </submittedName>
</protein>
<keyword evidence="2" id="KW-1185">Reference proteome</keyword>
<evidence type="ECO:0000313" key="1">
    <source>
        <dbReference type="EMBL" id="KAJ9120895.1"/>
    </source>
</evidence>
<evidence type="ECO:0000313" key="2">
    <source>
        <dbReference type="Proteomes" id="UP001243375"/>
    </source>
</evidence>
<sequence>MGCKLMSANMLSDAQFAPEHHFTMITHSRMSHTALPAHIDDDRLVGSGPIIPAPMTEYNTMSYFLNRIEWTLPLLRLVEQMNELGTLRYSLIEEAHNQFMRRADDEPAYFNIENPQYDACATDAMMLFNLRRERIALYLYGHLRILRVHRLYLAQSLRSEKYELSTRASLRAATFIIEHNWKATHGLPTRYWPLQYAALTATSALFHLYCHAKGYEEENMLANLVSSGIKILKSAPGSSAVHASADALRRLLDESSKEPPTNAALKRKRGDEEDESRLSRLIKRVIRPSGLYPGLTPPANDKSEPTISSFSTGILPTSGSYSGRLSNMPTHNSVPDARLPPSMEGMVPGVEMNEDWWSFWNYALPEWQLNPEDLGLSGFAMDSNLFHNP</sequence>
<proteinExistence type="predicted"/>
<dbReference type="EMBL" id="JASBWU010000006">
    <property type="protein sequence ID" value="KAJ9120895.1"/>
    <property type="molecule type" value="Genomic_DNA"/>
</dbReference>